<comment type="caution">
    <text evidence="1">The sequence shown here is derived from an EMBL/GenBank/DDBJ whole genome shotgun (WGS) entry which is preliminary data.</text>
</comment>
<keyword evidence="2" id="KW-1185">Reference proteome</keyword>
<protein>
    <submittedName>
        <fullName evidence="1">Uncharacterized protein</fullName>
    </submittedName>
</protein>
<dbReference type="Proteomes" id="UP000649617">
    <property type="component" value="Unassembled WGS sequence"/>
</dbReference>
<evidence type="ECO:0000313" key="2">
    <source>
        <dbReference type="Proteomes" id="UP000649617"/>
    </source>
</evidence>
<organism evidence="1 2">
    <name type="scientific">Symbiodinium pilosum</name>
    <name type="common">Dinoflagellate</name>
    <dbReference type="NCBI Taxonomy" id="2952"/>
    <lineage>
        <taxon>Eukaryota</taxon>
        <taxon>Sar</taxon>
        <taxon>Alveolata</taxon>
        <taxon>Dinophyceae</taxon>
        <taxon>Suessiales</taxon>
        <taxon>Symbiodiniaceae</taxon>
        <taxon>Symbiodinium</taxon>
    </lineage>
</organism>
<dbReference type="EMBL" id="CAJNIZ010033201">
    <property type="protein sequence ID" value="CAE7543054.1"/>
    <property type="molecule type" value="Genomic_DNA"/>
</dbReference>
<proteinExistence type="predicted"/>
<name>A0A812TXR9_SYMPI</name>
<reference evidence="1" key="1">
    <citation type="submission" date="2021-02" db="EMBL/GenBank/DDBJ databases">
        <authorList>
            <person name="Dougan E. K."/>
            <person name="Rhodes N."/>
            <person name="Thang M."/>
            <person name="Chan C."/>
        </authorList>
    </citation>
    <scope>NUCLEOTIDE SEQUENCE</scope>
</reference>
<evidence type="ECO:0000313" key="1">
    <source>
        <dbReference type="EMBL" id="CAE7543054.1"/>
    </source>
</evidence>
<gene>
    <name evidence="1" type="ORF">SPIL2461_LOCUS14380</name>
</gene>
<dbReference type="AlphaFoldDB" id="A0A812TXR9"/>
<sequence>MIPVYAKVVPALPTLLGRATPCPAEETQTEEEAPRSAWCQEIDKRWDYFLPGVRAGSRTLGMTGFEPSAESMAELLTPKEFRDVFRLRTKLRRFDKMEKRYKERLCVYKSLCYRPTKFCPIAAHYELKIQQAVQIHIPIPQRPPQAFGP</sequence>
<accession>A0A812TXR9</accession>